<comment type="cofactor">
    <cofactor evidence="3">
        <name>pyridoxal 5'-phosphate</name>
        <dbReference type="ChEBI" id="CHEBI:597326"/>
    </cofactor>
</comment>
<dbReference type="HAMAP" id="MF_02087">
    <property type="entry name" value="PLP_homeostasis"/>
    <property type="match status" value="1"/>
</dbReference>
<comment type="function">
    <text evidence="2">Pyridoxal 5'-phosphate (PLP)-binding protein, which is involved in PLP homeostasis.</text>
</comment>
<dbReference type="EMBL" id="SJPI01000001">
    <property type="protein sequence ID" value="TWT55056.1"/>
    <property type="molecule type" value="Genomic_DNA"/>
</dbReference>
<comment type="caution">
    <text evidence="4">The sequence shown here is derived from an EMBL/GenBank/DDBJ whole genome shotgun (WGS) entry which is preliminary data.</text>
</comment>
<evidence type="ECO:0000256" key="1">
    <source>
        <dbReference type="ARBA" id="ARBA00022898"/>
    </source>
</evidence>
<protein>
    <recommendedName>
        <fullName evidence="2">Pyridoxal phosphate homeostasis protein</fullName>
        <shortName evidence="2">PLP homeostasis protein</shortName>
    </recommendedName>
</protein>
<dbReference type="Proteomes" id="UP000316598">
    <property type="component" value="Unassembled WGS sequence"/>
</dbReference>
<dbReference type="CDD" id="cd00635">
    <property type="entry name" value="PLPDE_III_YBL036c_like"/>
    <property type="match status" value="1"/>
</dbReference>
<dbReference type="OrthoDB" id="9804072at2"/>
<dbReference type="Gene3D" id="3.20.20.10">
    <property type="entry name" value="Alanine racemase"/>
    <property type="match status" value="1"/>
</dbReference>
<dbReference type="AlphaFoldDB" id="A0A5C5WWH8"/>
<proteinExistence type="inferred from homology"/>
<accession>A0A5C5WWH8</accession>
<evidence type="ECO:0000256" key="2">
    <source>
        <dbReference type="HAMAP-Rule" id="MF_02087"/>
    </source>
</evidence>
<dbReference type="PIRSF" id="PIRSF004848">
    <property type="entry name" value="YBL036c_PLPDEIII"/>
    <property type="match status" value="1"/>
</dbReference>
<comment type="similarity">
    <text evidence="2">Belongs to the pyridoxal phosphate-binding protein YggS/PROSC family.</text>
</comment>
<dbReference type="SUPFAM" id="SSF51419">
    <property type="entry name" value="PLP-binding barrel"/>
    <property type="match status" value="1"/>
</dbReference>
<dbReference type="RefSeq" id="WP_146514996.1">
    <property type="nucleotide sequence ID" value="NZ_SJPI01000001.1"/>
</dbReference>
<evidence type="ECO:0000313" key="5">
    <source>
        <dbReference type="Proteomes" id="UP000316598"/>
    </source>
</evidence>
<reference evidence="4 5" key="1">
    <citation type="submission" date="2019-02" db="EMBL/GenBank/DDBJ databases">
        <title>Deep-cultivation of Planctomycetes and their phenomic and genomic characterization uncovers novel biology.</title>
        <authorList>
            <person name="Wiegand S."/>
            <person name="Jogler M."/>
            <person name="Boedeker C."/>
            <person name="Pinto D."/>
            <person name="Vollmers J."/>
            <person name="Rivas-Marin E."/>
            <person name="Kohn T."/>
            <person name="Peeters S.H."/>
            <person name="Heuer A."/>
            <person name="Rast P."/>
            <person name="Oberbeckmann S."/>
            <person name="Bunk B."/>
            <person name="Jeske O."/>
            <person name="Meyerdierks A."/>
            <person name="Storesund J.E."/>
            <person name="Kallscheuer N."/>
            <person name="Luecker S."/>
            <person name="Lage O.M."/>
            <person name="Pohl T."/>
            <person name="Merkel B.J."/>
            <person name="Hornburger P."/>
            <person name="Mueller R.-W."/>
            <person name="Bruemmer F."/>
            <person name="Labrenz M."/>
            <person name="Spormann A.M."/>
            <person name="Op Den Camp H."/>
            <person name="Overmann J."/>
            <person name="Amann R."/>
            <person name="Jetten M.S.M."/>
            <person name="Mascher T."/>
            <person name="Medema M.H."/>
            <person name="Devos D.P."/>
            <person name="Kaster A.-K."/>
            <person name="Ovreas L."/>
            <person name="Rohde M."/>
            <person name="Galperin M.Y."/>
            <person name="Jogler C."/>
        </authorList>
    </citation>
    <scope>NUCLEOTIDE SEQUENCE [LARGE SCALE GENOMIC DNA]</scope>
    <source>
        <strain evidence="4 5">Pla22</strain>
    </source>
</reference>
<gene>
    <name evidence="4" type="ORF">Pla22_27100</name>
</gene>
<name>A0A5C5WWH8_9BACT</name>
<keyword evidence="1 2" id="KW-0663">Pyridoxal phosphate</keyword>
<dbReference type="InterPro" id="IPR029066">
    <property type="entry name" value="PLP-binding_barrel"/>
</dbReference>
<feature type="modified residue" description="N6-(pyridoxal phosphate)lysine" evidence="2 3">
    <location>
        <position position="42"/>
    </location>
</feature>
<dbReference type="PANTHER" id="PTHR10146">
    <property type="entry name" value="PROLINE SYNTHETASE CO-TRANSCRIBED BACTERIAL HOMOLOG PROTEIN"/>
    <property type="match status" value="1"/>
</dbReference>
<sequence length="244" mass="26788">MDYQQVIARVAQNWSTVEAEVNNAVADAGRDRNDVRVVGVTKYVDAAATAALVAAGCDQLGENRPQVLWEKAESGLIADSVQWHLIGHLQRNKVRRSLQYRPIIHSIDSPRLLECVAEESHAAGFVTQVMLEVNVSGEANKTGMDQETLEVLVERCSGAKDGASLRNVEVIGLMAMAGWGTDLQAARQQFFLVRKLRDHLRATYRLPLSQLSMGMSGDFQAAIAEGATMVRIGSRLFEGVMEKH</sequence>
<dbReference type="GO" id="GO:0030170">
    <property type="term" value="F:pyridoxal phosphate binding"/>
    <property type="evidence" value="ECO:0007669"/>
    <property type="project" value="UniProtKB-UniRule"/>
</dbReference>
<organism evidence="4 5">
    <name type="scientific">Rubripirellula amarantea</name>
    <dbReference type="NCBI Taxonomy" id="2527999"/>
    <lineage>
        <taxon>Bacteria</taxon>
        <taxon>Pseudomonadati</taxon>
        <taxon>Planctomycetota</taxon>
        <taxon>Planctomycetia</taxon>
        <taxon>Pirellulales</taxon>
        <taxon>Pirellulaceae</taxon>
        <taxon>Rubripirellula</taxon>
    </lineage>
</organism>
<evidence type="ECO:0000313" key="4">
    <source>
        <dbReference type="EMBL" id="TWT55056.1"/>
    </source>
</evidence>
<dbReference type="InterPro" id="IPR011078">
    <property type="entry name" value="PyrdxlP_homeostasis"/>
</dbReference>
<keyword evidence="5" id="KW-1185">Reference proteome</keyword>
<dbReference type="NCBIfam" id="TIGR00044">
    <property type="entry name" value="YggS family pyridoxal phosphate-dependent enzyme"/>
    <property type="match status" value="1"/>
</dbReference>
<evidence type="ECO:0000256" key="3">
    <source>
        <dbReference type="PIRSR" id="PIRSR004848-1"/>
    </source>
</evidence>
<dbReference type="PANTHER" id="PTHR10146:SF14">
    <property type="entry name" value="PYRIDOXAL PHOSPHATE HOMEOSTASIS PROTEIN"/>
    <property type="match status" value="1"/>
</dbReference>